<dbReference type="PhylomeDB" id="T1IJE0"/>
<dbReference type="GO" id="GO:0003735">
    <property type="term" value="F:structural constituent of ribosome"/>
    <property type="evidence" value="ECO:0007669"/>
    <property type="project" value="InterPro"/>
</dbReference>
<evidence type="ECO:0000313" key="8">
    <source>
        <dbReference type="Proteomes" id="UP000014500"/>
    </source>
</evidence>
<accession>T1IJE0</accession>
<reference evidence="8" key="1">
    <citation type="submission" date="2011-05" db="EMBL/GenBank/DDBJ databases">
        <authorList>
            <person name="Richards S.R."/>
            <person name="Qu J."/>
            <person name="Jiang H."/>
            <person name="Jhangiani S.N."/>
            <person name="Agravi P."/>
            <person name="Goodspeed R."/>
            <person name="Gross S."/>
            <person name="Mandapat C."/>
            <person name="Jackson L."/>
            <person name="Mathew T."/>
            <person name="Pu L."/>
            <person name="Thornton R."/>
            <person name="Saada N."/>
            <person name="Wilczek-Boney K.B."/>
            <person name="Lee S."/>
            <person name="Kovar C."/>
            <person name="Wu Y."/>
            <person name="Scherer S.E."/>
            <person name="Worley K.C."/>
            <person name="Muzny D.M."/>
            <person name="Gibbs R."/>
        </authorList>
    </citation>
    <scope>NUCLEOTIDE SEQUENCE</scope>
    <source>
        <strain evidence="8">Brora</strain>
    </source>
</reference>
<dbReference type="Pfam" id="PF06984">
    <property type="entry name" value="MRP-L47"/>
    <property type="match status" value="1"/>
</dbReference>
<keyword evidence="3" id="KW-0689">Ribosomal protein</keyword>
<dbReference type="GO" id="GO:0005762">
    <property type="term" value="C:mitochondrial large ribosomal subunit"/>
    <property type="evidence" value="ECO:0007669"/>
    <property type="project" value="TreeGrafter"/>
</dbReference>
<dbReference type="PANTHER" id="PTHR21183:SF18">
    <property type="entry name" value="LARGE RIBOSOMAL SUBUNIT PROTEIN UL29M"/>
    <property type="match status" value="1"/>
</dbReference>
<dbReference type="eggNOG" id="KOG3331">
    <property type="taxonomic scope" value="Eukaryota"/>
</dbReference>
<evidence type="ECO:0000256" key="1">
    <source>
        <dbReference type="ARBA" id="ARBA00004173"/>
    </source>
</evidence>
<dbReference type="EMBL" id="JH430253">
    <property type="status" value="NOT_ANNOTATED_CDS"/>
    <property type="molecule type" value="Genomic_DNA"/>
</dbReference>
<proteinExistence type="inferred from homology"/>
<dbReference type="Proteomes" id="UP000014500">
    <property type="component" value="Unassembled WGS sequence"/>
</dbReference>
<name>T1IJE0_STRMM</name>
<evidence type="ECO:0000256" key="6">
    <source>
        <dbReference type="ARBA" id="ARBA00035289"/>
    </source>
</evidence>
<dbReference type="STRING" id="126957.T1IJE0"/>
<evidence type="ECO:0000256" key="4">
    <source>
        <dbReference type="ARBA" id="ARBA00023128"/>
    </source>
</evidence>
<dbReference type="PANTHER" id="PTHR21183">
    <property type="entry name" value="RIBOSOMAL PROTEIN L47, MITOCHONDRIAL-RELATED"/>
    <property type="match status" value="1"/>
</dbReference>
<protein>
    <recommendedName>
        <fullName evidence="6">Large ribosomal subunit protein uL29m</fullName>
    </recommendedName>
</protein>
<keyword evidence="5" id="KW-0687">Ribonucleoprotein</keyword>
<evidence type="ECO:0000256" key="3">
    <source>
        <dbReference type="ARBA" id="ARBA00022980"/>
    </source>
</evidence>
<dbReference type="HOGENOM" id="CLU_087736_0_0_1"/>
<evidence type="ECO:0000313" key="7">
    <source>
        <dbReference type="EnsemblMetazoa" id="SMAR001003-PA"/>
    </source>
</evidence>
<comment type="subcellular location">
    <subcellularLocation>
        <location evidence="1">Mitochondrion</location>
    </subcellularLocation>
</comment>
<dbReference type="OMA" id="LTMEHEC"/>
<dbReference type="Gene3D" id="6.10.330.20">
    <property type="match status" value="1"/>
</dbReference>
<keyword evidence="4" id="KW-0496">Mitochondrion</keyword>
<organism evidence="7 8">
    <name type="scientific">Strigamia maritima</name>
    <name type="common">European centipede</name>
    <name type="synonym">Geophilus maritimus</name>
    <dbReference type="NCBI Taxonomy" id="126957"/>
    <lineage>
        <taxon>Eukaryota</taxon>
        <taxon>Metazoa</taxon>
        <taxon>Ecdysozoa</taxon>
        <taxon>Arthropoda</taxon>
        <taxon>Myriapoda</taxon>
        <taxon>Chilopoda</taxon>
        <taxon>Pleurostigmophora</taxon>
        <taxon>Geophilomorpha</taxon>
        <taxon>Linotaeniidae</taxon>
        <taxon>Strigamia</taxon>
    </lineage>
</organism>
<dbReference type="GO" id="GO:0032543">
    <property type="term" value="P:mitochondrial translation"/>
    <property type="evidence" value="ECO:0007669"/>
    <property type="project" value="TreeGrafter"/>
</dbReference>
<reference evidence="7" key="2">
    <citation type="submission" date="2015-02" db="UniProtKB">
        <authorList>
            <consortium name="EnsemblMetazoa"/>
        </authorList>
    </citation>
    <scope>IDENTIFICATION</scope>
</reference>
<sequence>MTSSHSAFQEYSLRFSYFVFKALTYYKTPVLLPTPLFKGHSNFTLNLMSVVKCRGFHVTSVRQDLLDFFDDPKNWGEQEVKTDYMFKGRTWRQDDLRIKSNSDLHKLWYVLLKEKNMLLTMEAEYKRSSETMLSPERIYKVEESMKNLEIVVRERNRAYNLLETGHDGERPTQLVENVLGLHKFYRLKEHFIPFYMNRKWLDKYKFNHWDLSHVAQFKKRFREKMVLEKNKERSLCKRYVKQILKKYPNVTDDAILSKYPDVNIKRLREEMDK</sequence>
<evidence type="ECO:0000256" key="2">
    <source>
        <dbReference type="ARBA" id="ARBA00009254"/>
    </source>
</evidence>
<evidence type="ECO:0000256" key="5">
    <source>
        <dbReference type="ARBA" id="ARBA00023274"/>
    </source>
</evidence>
<dbReference type="InterPro" id="IPR010729">
    <property type="entry name" value="Ribosomal_uL29_mit"/>
</dbReference>
<dbReference type="EnsemblMetazoa" id="SMAR001003-RA">
    <property type="protein sequence ID" value="SMAR001003-PA"/>
    <property type="gene ID" value="SMAR001003"/>
</dbReference>
<dbReference type="AlphaFoldDB" id="T1IJE0"/>
<dbReference type="InterPro" id="IPR038340">
    <property type="entry name" value="MRP-L47_sf"/>
</dbReference>
<keyword evidence="8" id="KW-1185">Reference proteome</keyword>
<comment type="similarity">
    <text evidence="2">Belongs to the universal ribosomal protein uL29 family.</text>
</comment>